<protein>
    <submittedName>
        <fullName evidence="9">Peptide/nickel transport system permease protein</fullName>
    </submittedName>
</protein>
<dbReference type="EMBL" id="JACCAC010000001">
    <property type="protein sequence ID" value="NYG56088.1"/>
    <property type="molecule type" value="Genomic_DNA"/>
</dbReference>
<evidence type="ECO:0000256" key="6">
    <source>
        <dbReference type="ARBA" id="ARBA00023136"/>
    </source>
</evidence>
<feature type="transmembrane region" description="Helical" evidence="7">
    <location>
        <begin position="303"/>
        <end position="329"/>
    </location>
</feature>
<dbReference type="InterPro" id="IPR045621">
    <property type="entry name" value="BPD_transp_1_N"/>
</dbReference>
<feature type="transmembrane region" description="Helical" evidence="7">
    <location>
        <begin position="9"/>
        <end position="29"/>
    </location>
</feature>
<comment type="subcellular location">
    <subcellularLocation>
        <location evidence="1 7">Cell membrane</location>
        <topology evidence="1 7">Multi-pass membrane protein</topology>
    </subcellularLocation>
</comment>
<dbReference type="InterPro" id="IPR000515">
    <property type="entry name" value="MetI-like"/>
</dbReference>
<reference evidence="9 10" key="1">
    <citation type="submission" date="2020-07" db="EMBL/GenBank/DDBJ databases">
        <title>Sequencing the genomes of 1000 actinobacteria strains.</title>
        <authorList>
            <person name="Klenk H.-P."/>
        </authorList>
    </citation>
    <scope>NUCLEOTIDE SEQUENCE [LARGE SCALE GENOMIC DNA]</scope>
    <source>
        <strain evidence="9 10">DSM 24552</strain>
    </source>
</reference>
<dbReference type="GO" id="GO:0005886">
    <property type="term" value="C:plasma membrane"/>
    <property type="evidence" value="ECO:0007669"/>
    <property type="project" value="UniProtKB-SubCell"/>
</dbReference>
<feature type="transmembrane region" description="Helical" evidence="7">
    <location>
        <begin position="152"/>
        <end position="177"/>
    </location>
</feature>
<dbReference type="AlphaFoldDB" id="A0A7Y9RWJ5"/>
<comment type="similarity">
    <text evidence="7">Belongs to the binding-protein-dependent transport system permease family.</text>
</comment>
<keyword evidence="5 7" id="KW-1133">Transmembrane helix</keyword>
<gene>
    <name evidence="9" type="ORF">BJ989_002392</name>
</gene>
<comment type="caution">
    <text evidence="9">The sequence shown here is derived from an EMBL/GenBank/DDBJ whole genome shotgun (WGS) entry which is preliminary data.</text>
</comment>
<feature type="transmembrane region" description="Helical" evidence="7">
    <location>
        <begin position="256"/>
        <end position="283"/>
    </location>
</feature>
<keyword evidence="4 7" id="KW-0812">Transmembrane</keyword>
<keyword evidence="2 7" id="KW-0813">Transport</keyword>
<dbReference type="Proteomes" id="UP000544110">
    <property type="component" value="Unassembled WGS sequence"/>
</dbReference>
<evidence type="ECO:0000256" key="1">
    <source>
        <dbReference type="ARBA" id="ARBA00004651"/>
    </source>
</evidence>
<evidence type="ECO:0000256" key="4">
    <source>
        <dbReference type="ARBA" id="ARBA00022692"/>
    </source>
</evidence>
<dbReference type="Gene3D" id="1.10.3720.10">
    <property type="entry name" value="MetI-like"/>
    <property type="match status" value="1"/>
</dbReference>
<evidence type="ECO:0000256" key="7">
    <source>
        <dbReference type="RuleBase" id="RU363032"/>
    </source>
</evidence>
<dbReference type="CDD" id="cd06261">
    <property type="entry name" value="TM_PBP2"/>
    <property type="match status" value="1"/>
</dbReference>
<dbReference type="Pfam" id="PF00528">
    <property type="entry name" value="BPD_transp_1"/>
    <property type="match status" value="1"/>
</dbReference>
<evidence type="ECO:0000259" key="8">
    <source>
        <dbReference type="PROSITE" id="PS50928"/>
    </source>
</evidence>
<evidence type="ECO:0000313" key="10">
    <source>
        <dbReference type="Proteomes" id="UP000544110"/>
    </source>
</evidence>
<dbReference type="InterPro" id="IPR035906">
    <property type="entry name" value="MetI-like_sf"/>
</dbReference>
<feature type="domain" description="ABC transmembrane type-1" evidence="8">
    <location>
        <begin position="115"/>
        <end position="322"/>
    </location>
</feature>
<evidence type="ECO:0000313" key="9">
    <source>
        <dbReference type="EMBL" id="NYG56088.1"/>
    </source>
</evidence>
<evidence type="ECO:0000256" key="3">
    <source>
        <dbReference type="ARBA" id="ARBA00022475"/>
    </source>
</evidence>
<keyword evidence="10" id="KW-1185">Reference proteome</keyword>
<dbReference type="PANTHER" id="PTHR43163">
    <property type="entry name" value="DIPEPTIDE TRANSPORT SYSTEM PERMEASE PROTEIN DPPB-RELATED"/>
    <property type="match status" value="1"/>
</dbReference>
<name>A0A7Y9RWJ5_9ACTN</name>
<organism evidence="9 10">
    <name type="scientific">Nocardioides perillae</name>
    <dbReference type="NCBI Taxonomy" id="1119534"/>
    <lineage>
        <taxon>Bacteria</taxon>
        <taxon>Bacillati</taxon>
        <taxon>Actinomycetota</taxon>
        <taxon>Actinomycetes</taxon>
        <taxon>Propionibacteriales</taxon>
        <taxon>Nocardioidaceae</taxon>
        <taxon>Nocardioides</taxon>
    </lineage>
</organism>
<dbReference type="SUPFAM" id="SSF161098">
    <property type="entry name" value="MetI-like"/>
    <property type="match status" value="1"/>
</dbReference>
<accession>A0A7Y9RWJ5</accession>
<dbReference type="GO" id="GO:0055085">
    <property type="term" value="P:transmembrane transport"/>
    <property type="evidence" value="ECO:0007669"/>
    <property type="project" value="InterPro"/>
</dbReference>
<feature type="transmembrane region" description="Helical" evidence="7">
    <location>
        <begin position="197"/>
        <end position="216"/>
    </location>
</feature>
<keyword evidence="6 7" id="KW-0472">Membrane</keyword>
<feature type="transmembrane region" description="Helical" evidence="7">
    <location>
        <begin position="117"/>
        <end position="140"/>
    </location>
</feature>
<dbReference type="PROSITE" id="PS50928">
    <property type="entry name" value="ABC_TM1"/>
    <property type="match status" value="1"/>
</dbReference>
<evidence type="ECO:0000256" key="2">
    <source>
        <dbReference type="ARBA" id="ARBA00022448"/>
    </source>
</evidence>
<evidence type="ECO:0000256" key="5">
    <source>
        <dbReference type="ARBA" id="ARBA00022989"/>
    </source>
</evidence>
<proteinExistence type="inferred from homology"/>
<keyword evidence="3" id="KW-1003">Cell membrane</keyword>
<sequence>MFAYVVKRALAGFLVILLMSLAIFALFWYGPSSPAQPICERDTSNRCSPEALERFERALGYDQPMLDQYGQFLKGVVAGREIAFSEQLVYQCDAPCLGYAYTTRAPVWEELKSRLPATASVAIGGGALYLLFGVPIGVAAARRRGTLADKALVSSFLILNSVPYYLFALLIFLYATVINEVPVISDTGYFPITENPARWFTGMLLAWVALGIFGATQYTRFTRGAMVETLGEDYIRTAKAKGLPTRTVVYKHGLRAALVPVVTIFGIDIGVLFAGTIFTERIFDINGIGLWALAAVGTRDLPIVQAAALFGAVIIITSNLLVDVVYSILDPRVRLS</sequence>
<dbReference type="PANTHER" id="PTHR43163:SF9">
    <property type="entry name" value="ABC TRANSPORTER PERMEASE PROTEIN"/>
    <property type="match status" value="1"/>
</dbReference>
<dbReference type="RefSeq" id="WP_179518416.1">
    <property type="nucleotide sequence ID" value="NZ_JACCAC010000001.1"/>
</dbReference>
<dbReference type="Pfam" id="PF19300">
    <property type="entry name" value="BPD_transp_1_N"/>
    <property type="match status" value="1"/>
</dbReference>